<organism evidence="1 2">
    <name type="scientific">Deinococcus aerius</name>
    <dbReference type="NCBI Taxonomy" id="200253"/>
    <lineage>
        <taxon>Bacteria</taxon>
        <taxon>Thermotogati</taxon>
        <taxon>Deinococcota</taxon>
        <taxon>Deinococci</taxon>
        <taxon>Deinococcales</taxon>
        <taxon>Deinococcaceae</taxon>
        <taxon>Deinococcus</taxon>
    </lineage>
</organism>
<accession>A0A2I9CU41</accession>
<protein>
    <submittedName>
        <fullName evidence="1">Uncharacterized protein</fullName>
    </submittedName>
</protein>
<sequence>MLLAGAALLLASCNRTSAPQPEAASGKVVELKFDGTTGAPSYTAWSGGAGQVVASVGTKELVRTDLKADGSFSLSLPKPDAALLSGTTSGSFTANLPNNCTGNLSLSGATDAKSAVPTFSVQAQKSGRIAPLASGGTASSPTAETGLYIYLDKAVGLSGQITCIQNNIIVTGNVNAQFSAGWNKVSTSVAITSAGGTVTLKAGNIPSTWVYGAPTALSLRK</sequence>
<keyword evidence="2" id="KW-1185">Reference proteome</keyword>
<name>A0A2I9CU41_9DEIO</name>
<proteinExistence type="predicted"/>
<comment type="caution">
    <text evidence="1">The sequence shown here is derived from an EMBL/GenBank/DDBJ whole genome shotgun (WGS) entry which is preliminary data.</text>
</comment>
<dbReference type="Proteomes" id="UP000236569">
    <property type="component" value="Unassembled WGS sequence"/>
</dbReference>
<gene>
    <name evidence="1" type="ORF">DAERI_040099</name>
</gene>
<evidence type="ECO:0000313" key="1">
    <source>
        <dbReference type="EMBL" id="GBF05339.1"/>
    </source>
</evidence>
<evidence type="ECO:0000313" key="2">
    <source>
        <dbReference type="Proteomes" id="UP000236569"/>
    </source>
</evidence>
<dbReference type="AlphaFoldDB" id="A0A2I9CU41"/>
<reference evidence="2" key="1">
    <citation type="submission" date="2018-01" db="EMBL/GenBank/DDBJ databases">
        <title>Draft Genome Sequence of the Radioresistant Bacterium Deinococcus aerius TR0125, Isolated from the Higher Atmosphere above Japan.</title>
        <authorList>
            <person name="Satoh K."/>
            <person name="Arai H."/>
            <person name="Sanzen T."/>
            <person name="Kawaguchi Y."/>
            <person name="Hayashi H."/>
            <person name="Yokobori S."/>
            <person name="Yamagishi A."/>
            <person name="Oono Y."/>
            <person name="Narumi I."/>
        </authorList>
    </citation>
    <scope>NUCLEOTIDE SEQUENCE [LARGE SCALE GENOMIC DNA]</scope>
    <source>
        <strain evidence="2">TR0125</strain>
    </source>
</reference>
<dbReference type="EMBL" id="BFAG01000004">
    <property type="protein sequence ID" value="GBF05339.1"/>
    <property type="molecule type" value="Genomic_DNA"/>
</dbReference>